<dbReference type="InterPro" id="IPR042531">
    <property type="entry name" value="PLC-beta_C_sf"/>
</dbReference>
<dbReference type="InterPro" id="IPR035892">
    <property type="entry name" value="C2_domain_sf"/>
</dbReference>
<dbReference type="GO" id="GO:0005737">
    <property type="term" value="C:cytoplasm"/>
    <property type="evidence" value="ECO:0007669"/>
    <property type="project" value="TreeGrafter"/>
</dbReference>
<evidence type="ECO:0000259" key="3">
    <source>
        <dbReference type="PROSITE" id="PS50004"/>
    </source>
</evidence>
<gene>
    <name evidence="4" type="ORF">HZH66_012154</name>
</gene>
<feature type="coiled-coil region" evidence="1">
    <location>
        <begin position="415"/>
        <end position="449"/>
    </location>
</feature>
<dbReference type="InterPro" id="IPR001192">
    <property type="entry name" value="PI-PLC_fam"/>
</dbReference>
<dbReference type="GO" id="GO:0004435">
    <property type="term" value="F:phosphatidylinositol-4,5-bisphosphate phospholipase C activity"/>
    <property type="evidence" value="ECO:0007669"/>
    <property type="project" value="InterPro"/>
</dbReference>
<evidence type="ECO:0000313" key="5">
    <source>
        <dbReference type="Proteomes" id="UP000614350"/>
    </source>
</evidence>
<dbReference type="SUPFAM" id="SSF49562">
    <property type="entry name" value="C2 domain (Calcium/lipid-binding domain, CaLB)"/>
    <property type="match status" value="1"/>
</dbReference>
<reference evidence="4" key="1">
    <citation type="journal article" date="2020" name="G3 (Bethesda)">
        <title>High-Quality Assemblies for Three Invasive Social Wasps from the &lt;i&gt;Vespula&lt;/i&gt; Genus.</title>
        <authorList>
            <person name="Harrop T.W.R."/>
            <person name="Guhlin J."/>
            <person name="McLaughlin G.M."/>
            <person name="Permina E."/>
            <person name="Stockwell P."/>
            <person name="Gilligan J."/>
            <person name="Le Lec M.F."/>
            <person name="Gruber M.A.M."/>
            <person name="Quinn O."/>
            <person name="Lovegrove M."/>
            <person name="Duncan E.J."/>
            <person name="Remnant E.J."/>
            <person name="Van Eeckhoven J."/>
            <person name="Graham B."/>
            <person name="Knapp R.A."/>
            <person name="Langford K.W."/>
            <person name="Kronenberg Z."/>
            <person name="Press M.O."/>
            <person name="Eacker S.M."/>
            <person name="Wilson-Rankin E.E."/>
            <person name="Purcell J."/>
            <person name="Lester P.J."/>
            <person name="Dearden P.K."/>
        </authorList>
    </citation>
    <scope>NUCLEOTIDE SEQUENCE</scope>
    <source>
        <strain evidence="4">Marl-1</strain>
    </source>
</reference>
<comment type="caution">
    <text evidence="4">The sequence shown here is derived from an EMBL/GenBank/DDBJ whole genome shotgun (WGS) entry which is preliminary data.</text>
</comment>
<dbReference type="GO" id="GO:0048015">
    <property type="term" value="P:phosphatidylinositol-mediated signaling"/>
    <property type="evidence" value="ECO:0007669"/>
    <property type="project" value="TreeGrafter"/>
</dbReference>
<proteinExistence type="predicted"/>
<dbReference type="InterPro" id="IPR000008">
    <property type="entry name" value="C2_dom"/>
</dbReference>
<dbReference type="Gene3D" id="1.20.1230.10">
    <property type="entry name" value="Phospholipase C beta, distal C-terminal domain"/>
    <property type="match status" value="1"/>
</dbReference>
<name>A0A834MW06_VESVU</name>
<dbReference type="PANTHER" id="PTHR10336:SF149">
    <property type="entry name" value="1-PHOSPHATIDYLINOSITOL 4,5-BISPHOSPHATE PHOSPHODIESTERASE CLASSES I AND II"/>
    <property type="match status" value="1"/>
</dbReference>
<feature type="region of interest" description="Disordered" evidence="2">
    <location>
        <begin position="138"/>
        <end position="187"/>
    </location>
</feature>
<dbReference type="Gene3D" id="2.60.40.150">
    <property type="entry name" value="C2 domain"/>
    <property type="match status" value="1"/>
</dbReference>
<feature type="region of interest" description="Disordered" evidence="2">
    <location>
        <begin position="245"/>
        <end position="264"/>
    </location>
</feature>
<dbReference type="GO" id="GO:0007186">
    <property type="term" value="P:G protein-coupled receptor signaling pathway"/>
    <property type="evidence" value="ECO:0007669"/>
    <property type="project" value="TreeGrafter"/>
</dbReference>
<dbReference type="PROSITE" id="PS50004">
    <property type="entry name" value="C2"/>
    <property type="match status" value="1"/>
</dbReference>
<accession>A0A834MW06</accession>
<protein>
    <recommendedName>
        <fullName evidence="3">C2 domain-containing protein</fullName>
    </recommendedName>
</protein>
<dbReference type="InterPro" id="IPR014815">
    <property type="entry name" value="PLC-beta_C"/>
</dbReference>
<dbReference type="GO" id="GO:0016042">
    <property type="term" value="P:lipid catabolic process"/>
    <property type="evidence" value="ECO:0007669"/>
    <property type="project" value="InterPro"/>
</dbReference>
<organism evidence="4 5">
    <name type="scientific">Vespula vulgaris</name>
    <name type="common">Yellow jacket</name>
    <name type="synonym">Wasp</name>
    <dbReference type="NCBI Taxonomy" id="7454"/>
    <lineage>
        <taxon>Eukaryota</taxon>
        <taxon>Metazoa</taxon>
        <taxon>Ecdysozoa</taxon>
        <taxon>Arthropoda</taxon>
        <taxon>Hexapoda</taxon>
        <taxon>Insecta</taxon>
        <taxon>Pterygota</taxon>
        <taxon>Neoptera</taxon>
        <taxon>Endopterygota</taxon>
        <taxon>Hymenoptera</taxon>
        <taxon>Apocrita</taxon>
        <taxon>Aculeata</taxon>
        <taxon>Vespoidea</taxon>
        <taxon>Vespidae</taxon>
        <taxon>Vespinae</taxon>
        <taxon>Vespula</taxon>
    </lineage>
</organism>
<dbReference type="CDD" id="cd00275">
    <property type="entry name" value="C2_PLC_like"/>
    <property type="match status" value="1"/>
</dbReference>
<dbReference type="SUPFAM" id="SSF69989">
    <property type="entry name" value="C-terminal domain of PLC-beta"/>
    <property type="match status" value="1"/>
</dbReference>
<evidence type="ECO:0000256" key="2">
    <source>
        <dbReference type="SAM" id="MobiDB-lite"/>
    </source>
</evidence>
<dbReference type="PANTHER" id="PTHR10336">
    <property type="entry name" value="PHOSPHOINOSITIDE-SPECIFIC PHOSPHOLIPASE C FAMILY PROTEIN"/>
    <property type="match status" value="1"/>
</dbReference>
<feature type="compositionally biased region" description="Polar residues" evidence="2">
    <location>
        <begin position="162"/>
        <end position="181"/>
    </location>
</feature>
<dbReference type="GO" id="GO:0005509">
    <property type="term" value="F:calcium ion binding"/>
    <property type="evidence" value="ECO:0007669"/>
    <property type="project" value="InterPro"/>
</dbReference>
<dbReference type="GO" id="GO:0051209">
    <property type="term" value="P:release of sequestered calcium ion into cytosol"/>
    <property type="evidence" value="ECO:0007669"/>
    <property type="project" value="TreeGrafter"/>
</dbReference>
<dbReference type="GO" id="GO:0046488">
    <property type="term" value="P:phosphatidylinositol metabolic process"/>
    <property type="evidence" value="ECO:0007669"/>
    <property type="project" value="TreeGrafter"/>
</dbReference>
<dbReference type="Proteomes" id="UP000614350">
    <property type="component" value="Unassembled WGS sequence"/>
</dbReference>
<feature type="domain" description="C2" evidence="3">
    <location>
        <begin position="1"/>
        <end position="84"/>
    </location>
</feature>
<keyword evidence="1" id="KW-0175">Coiled coil</keyword>
<sequence>MFGLPADTVRKKFRTKIVPNNGINPVYDEEPFVFKKVVLPELASIRIAAYEESGRLIGHRVLPVVGLCPGYRHVALRTECGQPLPLASLFLHVIVKDYVPDGLSELAEALANPIKYQSEVEKREKQLMVLTDCLDEPSEEIEEETVKTKRVQSVGELPAPQPATSSTHGRPSIIGINTSETPEVEDNAPSPVVQFVDASANKSPVNASTSEEVIAESLEKLMENKLVKEKKSELEKKLESLRKKHEKEKIRIQSQKGSLDGEKHKSKFCMSHKLVKRLSSRNIDVGLSTLALAETSECSEMENREGVEGLSRGLPRSQSERLLAVCKAHMLQERELQEKYHESVFATVEKVMRTSQSNQLKTLKVLQERETADVMRKLQASRHGEVKQLAKVHKDKAELDRMKREVAKSTVEKGVNECTRLKKIYEKKRAELERQHEEVRQRLEEERANVRVSRILKYFLYS</sequence>
<keyword evidence="5" id="KW-1185">Reference proteome</keyword>
<evidence type="ECO:0000256" key="1">
    <source>
        <dbReference type="SAM" id="Coils"/>
    </source>
</evidence>
<dbReference type="AlphaFoldDB" id="A0A834MW06"/>
<evidence type="ECO:0000313" key="4">
    <source>
        <dbReference type="EMBL" id="KAF7385068.1"/>
    </source>
</evidence>
<dbReference type="Pfam" id="PF08703">
    <property type="entry name" value="PLC-beta_C"/>
    <property type="match status" value="1"/>
</dbReference>
<dbReference type="EMBL" id="JACSEA010000015">
    <property type="protein sequence ID" value="KAF7385068.1"/>
    <property type="molecule type" value="Genomic_DNA"/>
</dbReference>